<proteinExistence type="predicted"/>
<dbReference type="VEuPathDB" id="VectorBase:HLOH_057174"/>
<gene>
    <name evidence="1" type="ORF">HPB48_010194</name>
</gene>
<comment type="caution">
    <text evidence="1">The sequence shown here is derived from an EMBL/GenBank/DDBJ whole genome shotgun (WGS) entry which is preliminary data.</text>
</comment>
<evidence type="ECO:0000313" key="1">
    <source>
        <dbReference type="EMBL" id="KAH9376001.1"/>
    </source>
</evidence>
<evidence type="ECO:0000313" key="2">
    <source>
        <dbReference type="Proteomes" id="UP000821853"/>
    </source>
</evidence>
<sequence>MLSMPSHLSHKLQPLDVRFFKAFNTAYSDSCFEWMVSHAGDRITMDHIGGLVAKAFKISGNIRNITVGFQK</sequence>
<protein>
    <recommendedName>
        <fullName evidence="3">DDE-1 domain-containing protein</fullName>
    </recommendedName>
</protein>
<dbReference type="EMBL" id="JABSTR010000007">
    <property type="protein sequence ID" value="KAH9376001.1"/>
    <property type="molecule type" value="Genomic_DNA"/>
</dbReference>
<reference evidence="1 2" key="1">
    <citation type="journal article" date="2020" name="Cell">
        <title>Large-Scale Comparative Analyses of Tick Genomes Elucidate Their Genetic Diversity and Vector Capacities.</title>
        <authorList>
            <consortium name="Tick Genome and Microbiome Consortium (TIGMIC)"/>
            <person name="Jia N."/>
            <person name="Wang J."/>
            <person name="Shi W."/>
            <person name="Du L."/>
            <person name="Sun Y."/>
            <person name="Zhan W."/>
            <person name="Jiang J.F."/>
            <person name="Wang Q."/>
            <person name="Zhang B."/>
            <person name="Ji P."/>
            <person name="Bell-Sakyi L."/>
            <person name="Cui X.M."/>
            <person name="Yuan T.T."/>
            <person name="Jiang B.G."/>
            <person name="Yang W.F."/>
            <person name="Lam T.T."/>
            <person name="Chang Q.C."/>
            <person name="Ding S.J."/>
            <person name="Wang X.J."/>
            <person name="Zhu J.G."/>
            <person name="Ruan X.D."/>
            <person name="Zhao L."/>
            <person name="Wei J.T."/>
            <person name="Ye R.Z."/>
            <person name="Que T.C."/>
            <person name="Du C.H."/>
            <person name="Zhou Y.H."/>
            <person name="Cheng J.X."/>
            <person name="Dai P.F."/>
            <person name="Guo W.B."/>
            <person name="Han X.H."/>
            <person name="Huang E.J."/>
            <person name="Li L.F."/>
            <person name="Wei W."/>
            <person name="Gao Y.C."/>
            <person name="Liu J.Z."/>
            <person name="Shao H.Z."/>
            <person name="Wang X."/>
            <person name="Wang C.C."/>
            <person name="Yang T.C."/>
            <person name="Huo Q.B."/>
            <person name="Li W."/>
            <person name="Chen H.Y."/>
            <person name="Chen S.E."/>
            <person name="Zhou L.G."/>
            <person name="Ni X.B."/>
            <person name="Tian J.H."/>
            <person name="Sheng Y."/>
            <person name="Liu T."/>
            <person name="Pan Y.S."/>
            <person name="Xia L.Y."/>
            <person name="Li J."/>
            <person name="Zhao F."/>
            <person name="Cao W.C."/>
        </authorList>
    </citation>
    <scope>NUCLEOTIDE SEQUENCE [LARGE SCALE GENOMIC DNA]</scope>
    <source>
        <strain evidence="1">HaeL-2018</strain>
    </source>
</reference>
<name>A0A9J6GM20_HAELO</name>
<accession>A0A9J6GM20</accession>
<evidence type="ECO:0008006" key="3">
    <source>
        <dbReference type="Google" id="ProtNLM"/>
    </source>
</evidence>
<keyword evidence="2" id="KW-1185">Reference proteome</keyword>
<dbReference type="Proteomes" id="UP000821853">
    <property type="component" value="Chromosome 5"/>
</dbReference>
<dbReference type="OrthoDB" id="6433005at2759"/>
<dbReference type="AlphaFoldDB" id="A0A9J6GM20"/>
<organism evidence="1 2">
    <name type="scientific">Haemaphysalis longicornis</name>
    <name type="common">Bush tick</name>
    <dbReference type="NCBI Taxonomy" id="44386"/>
    <lineage>
        <taxon>Eukaryota</taxon>
        <taxon>Metazoa</taxon>
        <taxon>Ecdysozoa</taxon>
        <taxon>Arthropoda</taxon>
        <taxon>Chelicerata</taxon>
        <taxon>Arachnida</taxon>
        <taxon>Acari</taxon>
        <taxon>Parasitiformes</taxon>
        <taxon>Ixodida</taxon>
        <taxon>Ixodoidea</taxon>
        <taxon>Ixodidae</taxon>
        <taxon>Haemaphysalinae</taxon>
        <taxon>Haemaphysalis</taxon>
    </lineage>
</organism>